<reference evidence="2" key="1">
    <citation type="journal article" date="2024" name="Front. Bioeng. Biotechnol.">
        <title>Genome-scale model development and genomic sequencing of the oleaginous clade Lipomyces.</title>
        <authorList>
            <person name="Czajka J.J."/>
            <person name="Han Y."/>
            <person name="Kim J."/>
            <person name="Mondo S.J."/>
            <person name="Hofstad B.A."/>
            <person name="Robles A."/>
            <person name="Haridas S."/>
            <person name="Riley R."/>
            <person name="LaButti K."/>
            <person name="Pangilinan J."/>
            <person name="Andreopoulos W."/>
            <person name="Lipzen A."/>
            <person name="Yan J."/>
            <person name="Wang M."/>
            <person name="Ng V."/>
            <person name="Grigoriev I.V."/>
            <person name="Spatafora J.W."/>
            <person name="Magnuson J.K."/>
            <person name="Baker S.E."/>
            <person name="Pomraning K.R."/>
        </authorList>
    </citation>
    <scope>NUCLEOTIDE SEQUENCE [LARGE SCALE GENOMIC DNA]</scope>
    <source>
        <strain evidence="2">CBS 10300</strain>
    </source>
</reference>
<gene>
    <name evidence="1" type="ORF">V1517DRAFT_75707</name>
</gene>
<organism evidence="1 2">
    <name type="scientific">Lipomyces orientalis</name>
    <dbReference type="NCBI Taxonomy" id="1233043"/>
    <lineage>
        <taxon>Eukaryota</taxon>
        <taxon>Fungi</taxon>
        <taxon>Dikarya</taxon>
        <taxon>Ascomycota</taxon>
        <taxon>Saccharomycotina</taxon>
        <taxon>Lipomycetes</taxon>
        <taxon>Lipomycetales</taxon>
        <taxon>Lipomycetaceae</taxon>
        <taxon>Lipomyces</taxon>
    </lineage>
</organism>
<dbReference type="EMBL" id="MU970235">
    <property type="protein sequence ID" value="KAK9319068.1"/>
    <property type="molecule type" value="Genomic_DNA"/>
</dbReference>
<name>A0ACC3TD77_9ASCO</name>
<evidence type="ECO:0000313" key="2">
    <source>
        <dbReference type="Proteomes" id="UP001489719"/>
    </source>
</evidence>
<dbReference type="Proteomes" id="UP001489719">
    <property type="component" value="Unassembled WGS sequence"/>
</dbReference>
<keyword evidence="2" id="KW-1185">Reference proteome</keyword>
<evidence type="ECO:0000313" key="1">
    <source>
        <dbReference type="EMBL" id="KAK9319068.1"/>
    </source>
</evidence>
<comment type="caution">
    <text evidence="1">The sequence shown here is derived from an EMBL/GenBank/DDBJ whole genome shotgun (WGS) entry which is preliminary data.</text>
</comment>
<protein>
    <submittedName>
        <fullName evidence="1">Uncharacterized protein</fullName>
    </submittedName>
</protein>
<accession>A0ACC3TD77</accession>
<proteinExistence type="predicted"/>
<sequence length="165" mass="19432">MVNRVLRDYPWKGGMHNRQPANWQNLWYSLCDYNVWPIYIIGITFGLPIARVGRYLTLSLSDFHHSKSTIMGLPSWRRRRYQYVLLFTYLSQQCQNQRAQGFLAQVWIFPTLIALEYFGVHTNRWSKYATTIVLLSHPSTNAVHVLWTSQKLQCRENTYGGLCNV</sequence>